<dbReference type="Proteomes" id="UP000075714">
    <property type="component" value="Unassembled WGS sequence"/>
</dbReference>
<dbReference type="EMBL" id="LSYV01000042">
    <property type="protein sequence ID" value="KXZ46681.1"/>
    <property type="molecule type" value="Genomic_DNA"/>
</dbReference>
<dbReference type="OrthoDB" id="549599at2759"/>
<name>A0A150GA16_GONPE</name>
<accession>A0A150GA16</accession>
<dbReference type="AlphaFoldDB" id="A0A150GA16"/>
<evidence type="ECO:0008006" key="3">
    <source>
        <dbReference type="Google" id="ProtNLM"/>
    </source>
</evidence>
<keyword evidence="2" id="KW-1185">Reference proteome</keyword>
<protein>
    <recommendedName>
        <fullName evidence="3">FAST kinase leucine-rich domain-containing protein</fullName>
    </recommendedName>
</protein>
<organism evidence="1 2">
    <name type="scientific">Gonium pectorale</name>
    <name type="common">Green alga</name>
    <dbReference type="NCBI Taxonomy" id="33097"/>
    <lineage>
        <taxon>Eukaryota</taxon>
        <taxon>Viridiplantae</taxon>
        <taxon>Chlorophyta</taxon>
        <taxon>core chlorophytes</taxon>
        <taxon>Chlorophyceae</taxon>
        <taxon>CS clade</taxon>
        <taxon>Chlamydomonadales</taxon>
        <taxon>Volvocaceae</taxon>
        <taxon>Gonium</taxon>
    </lineage>
</organism>
<evidence type="ECO:0000313" key="1">
    <source>
        <dbReference type="EMBL" id="KXZ46681.1"/>
    </source>
</evidence>
<evidence type="ECO:0000313" key="2">
    <source>
        <dbReference type="Proteomes" id="UP000075714"/>
    </source>
</evidence>
<sequence length="282" mass="31106">MKLKLGPEPPDSYLAKELEDRVLVSVQRYGMCKDMRHSEQLWFGLAHIGYDWDKDVLQILIRSTAQEMGSWEELKCLAQTSQAMVFLTARRGITLSEVQRGQIAAAVLAAILSADDDILALAADSLTLAAVKMGLPLSPEAVKRLHDCLATMPLRQGRRRITTTLANALYDIVRLGYQPTPAEAQQWQARFVDGLPTEGSANIRDATSWMLMALSSCRNYMPPPEVKAQLAALAEALPPNCDMGVATRTLAACKRWGVSLKPDVAQRLQRRQGKRGAAHVAR</sequence>
<gene>
    <name evidence="1" type="ORF">GPECTOR_41g645</name>
</gene>
<reference evidence="2" key="1">
    <citation type="journal article" date="2016" name="Nat. Commun.">
        <title>The Gonium pectorale genome demonstrates co-option of cell cycle regulation during the evolution of multicellularity.</title>
        <authorList>
            <person name="Hanschen E.R."/>
            <person name="Marriage T.N."/>
            <person name="Ferris P.J."/>
            <person name="Hamaji T."/>
            <person name="Toyoda A."/>
            <person name="Fujiyama A."/>
            <person name="Neme R."/>
            <person name="Noguchi H."/>
            <person name="Minakuchi Y."/>
            <person name="Suzuki M."/>
            <person name="Kawai-Toyooka H."/>
            <person name="Smith D.R."/>
            <person name="Sparks H."/>
            <person name="Anderson J."/>
            <person name="Bakaric R."/>
            <person name="Luria V."/>
            <person name="Karger A."/>
            <person name="Kirschner M.W."/>
            <person name="Durand P.M."/>
            <person name="Michod R.E."/>
            <person name="Nozaki H."/>
            <person name="Olson B.J."/>
        </authorList>
    </citation>
    <scope>NUCLEOTIDE SEQUENCE [LARGE SCALE GENOMIC DNA]</scope>
    <source>
        <strain evidence="2">NIES-2863</strain>
    </source>
</reference>
<comment type="caution">
    <text evidence="1">The sequence shown here is derived from an EMBL/GenBank/DDBJ whole genome shotgun (WGS) entry which is preliminary data.</text>
</comment>
<proteinExistence type="predicted"/>